<evidence type="ECO:0000256" key="6">
    <source>
        <dbReference type="ARBA" id="ARBA00047321"/>
    </source>
</evidence>
<feature type="domain" description="Amine oxidase" evidence="7">
    <location>
        <begin position="23"/>
        <end position="394"/>
    </location>
</feature>
<dbReference type="STRING" id="29422.Lbru_2473"/>
<dbReference type="EMBL" id="LNXV01000033">
    <property type="protein sequence ID" value="KTC78181.1"/>
    <property type="molecule type" value="Genomic_DNA"/>
</dbReference>
<evidence type="ECO:0000256" key="4">
    <source>
        <dbReference type="ARBA" id="ARBA00017871"/>
    </source>
</evidence>
<gene>
    <name evidence="8" type="ORF">Lbru_2473</name>
</gene>
<comment type="catalytic activity">
    <reaction evidence="6">
        <text>L-tryptophan + O2 = indole-3-acetamide + CO2 + H2O</text>
        <dbReference type="Rhea" id="RHEA:16165"/>
        <dbReference type="ChEBI" id="CHEBI:15377"/>
        <dbReference type="ChEBI" id="CHEBI:15379"/>
        <dbReference type="ChEBI" id="CHEBI:16031"/>
        <dbReference type="ChEBI" id="CHEBI:16526"/>
        <dbReference type="ChEBI" id="CHEBI:57912"/>
        <dbReference type="EC" id="1.13.12.3"/>
    </reaction>
</comment>
<dbReference type="PATRIC" id="fig|29422.6.peg.2635"/>
<keyword evidence="9" id="KW-1185">Reference proteome</keyword>
<comment type="pathway">
    <text evidence="1">Plant hormone metabolism; auxin biosynthesis.</text>
</comment>
<evidence type="ECO:0000259" key="7">
    <source>
        <dbReference type="Pfam" id="PF01593"/>
    </source>
</evidence>
<comment type="similarity">
    <text evidence="2">Belongs to the tryptophan 2-monooxygenase family.</text>
</comment>
<accession>A0A0W0S5D7</accession>
<dbReference type="InterPro" id="IPR036188">
    <property type="entry name" value="FAD/NAD-bd_sf"/>
</dbReference>
<dbReference type="GO" id="GO:0009851">
    <property type="term" value="P:auxin biosynthetic process"/>
    <property type="evidence" value="ECO:0007669"/>
    <property type="project" value="UniProtKB-KW"/>
</dbReference>
<evidence type="ECO:0000256" key="2">
    <source>
        <dbReference type="ARBA" id="ARBA00005833"/>
    </source>
</evidence>
<dbReference type="InterPro" id="IPR050281">
    <property type="entry name" value="Flavin_monoamine_oxidase"/>
</dbReference>
<name>A0A0W0S5D7_9GAMM</name>
<dbReference type="SUPFAM" id="SSF51905">
    <property type="entry name" value="FAD/NAD(P)-binding domain"/>
    <property type="match status" value="1"/>
</dbReference>
<reference evidence="8 9" key="1">
    <citation type="submission" date="2015-11" db="EMBL/GenBank/DDBJ databases">
        <title>Genomic analysis of 38 Legionella species identifies large and diverse effector repertoires.</title>
        <authorList>
            <person name="Burstein D."/>
            <person name="Amaro F."/>
            <person name="Zusman T."/>
            <person name="Lifshitz Z."/>
            <person name="Cohen O."/>
            <person name="Gilbert J.A."/>
            <person name="Pupko T."/>
            <person name="Shuman H.A."/>
            <person name="Segal G."/>
        </authorList>
    </citation>
    <scope>NUCLEOTIDE SEQUENCE [LARGE SCALE GENOMIC DNA]</scope>
    <source>
        <strain evidence="8 9">ATCC 43878</strain>
    </source>
</reference>
<evidence type="ECO:0000256" key="5">
    <source>
        <dbReference type="ARBA" id="ARBA00023070"/>
    </source>
</evidence>
<dbReference type="RefSeq" id="WP_058442453.1">
    <property type="nucleotide sequence ID" value="NZ_CAAAHU010000013.1"/>
</dbReference>
<dbReference type="AlphaFoldDB" id="A0A0W0S5D7"/>
<sequence>MANNDEQLLTEEKTFIIIGAGASGLFTARALEKAGIPSKNITILESDNEVGGKCSTYIDPLDPDLTTEFGAALVAHNYRVVLDAIFEKNIPLESVLPTKLASMDFMKQYLQENTCGKLVFSAEFVKELLTYEKLLREYEYARDHKHPLPPAFELPFSEFAKLKGLTKINDLLRPIVTGFGYGAMQVCPTFAVFEYIGHTTIPAMRLIPSLVKQGPFYAIQGGFQRLMRALAADYQVITNVDIKSIDRSDGIKVEFLHQNTPKTLKANYLILALSPVQWPKLGLELSPTEKLALQNLTYYRYPVAICRLKGYESHQEFFEHGLQPEGFGELALITTRDARPNPEDGRLCTAYVNLPQGANNYDLSPNTAERKKLQSELEQLPGIEEVMIVKTKTWDDYMSMLPWSIRCQLESEQFADNTHTGYVNSCLSFEDVGCVANYGAQLIAKKFACQPDKVYDTSLTKDFQRMFCLFKTPQLAPISKTKEKNYDSDMKMDLKEETEDITAEYH</sequence>
<comment type="caution">
    <text evidence="8">The sequence shown here is derived from an EMBL/GenBank/DDBJ whole genome shotgun (WGS) entry which is preliminary data.</text>
</comment>
<evidence type="ECO:0000256" key="3">
    <source>
        <dbReference type="ARBA" id="ARBA00012535"/>
    </source>
</evidence>
<dbReference type="EC" id="1.13.12.3" evidence="3"/>
<evidence type="ECO:0000256" key="1">
    <source>
        <dbReference type="ARBA" id="ARBA00004814"/>
    </source>
</evidence>
<evidence type="ECO:0000313" key="9">
    <source>
        <dbReference type="Proteomes" id="UP000054742"/>
    </source>
</evidence>
<dbReference type="Proteomes" id="UP000054742">
    <property type="component" value="Unassembled WGS sequence"/>
</dbReference>
<evidence type="ECO:0000313" key="8">
    <source>
        <dbReference type="EMBL" id="KTC78181.1"/>
    </source>
</evidence>
<protein>
    <recommendedName>
        <fullName evidence="4">Tryptophan 2-monooxygenase</fullName>
        <ecNumber evidence="3">1.13.12.3</ecNumber>
    </recommendedName>
</protein>
<dbReference type="OrthoDB" id="5287468at2"/>
<dbReference type="PANTHER" id="PTHR10742">
    <property type="entry name" value="FLAVIN MONOAMINE OXIDASE"/>
    <property type="match status" value="1"/>
</dbReference>
<dbReference type="InterPro" id="IPR002937">
    <property type="entry name" value="Amino_oxidase"/>
</dbReference>
<dbReference type="Gene3D" id="1.10.405.20">
    <property type="match status" value="1"/>
</dbReference>
<dbReference type="Gene3D" id="3.30.70.1990">
    <property type="match status" value="1"/>
</dbReference>
<dbReference type="PANTHER" id="PTHR10742:SF410">
    <property type="entry name" value="LYSINE-SPECIFIC HISTONE DEMETHYLASE 2"/>
    <property type="match status" value="1"/>
</dbReference>
<dbReference type="Pfam" id="PF01593">
    <property type="entry name" value="Amino_oxidase"/>
    <property type="match status" value="1"/>
</dbReference>
<organism evidence="8 9">
    <name type="scientific">Legionella brunensis</name>
    <dbReference type="NCBI Taxonomy" id="29422"/>
    <lineage>
        <taxon>Bacteria</taxon>
        <taxon>Pseudomonadati</taxon>
        <taxon>Pseudomonadota</taxon>
        <taxon>Gammaproteobacteria</taxon>
        <taxon>Legionellales</taxon>
        <taxon>Legionellaceae</taxon>
        <taxon>Legionella</taxon>
    </lineage>
</organism>
<dbReference type="GO" id="GO:0050361">
    <property type="term" value="F:tryptophan 2-monooxygenase activity"/>
    <property type="evidence" value="ECO:0007669"/>
    <property type="project" value="UniProtKB-EC"/>
</dbReference>
<keyword evidence="5" id="KW-0073">Auxin biosynthesis</keyword>
<proteinExistence type="inferred from homology"/>
<dbReference type="Gene3D" id="3.50.50.60">
    <property type="entry name" value="FAD/NAD(P)-binding domain"/>
    <property type="match status" value="1"/>
</dbReference>